<evidence type="ECO:0000313" key="2">
    <source>
        <dbReference type="EMBL" id="AES71706.1"/>
    </source>
</evidence>
<reference evidence="2 4" key="1">
    <citation type="journal article" date="2011" name="Nature">
        <title>The Medicago genome provides insight into the evolution of rhizobial symbioses.</title>
        <authorList>
            <person name="Young N.D."/>
            <person name="Debelle F."/>
            <person name="Oldroyd G.E."/>
            <person name="Geurts R."/>
            <person name="Cannon S.B."/>
            <person name="Udvardi M.K."/>
            <person name="Benedito V.A."/>
            <person name="Mayer K.F."/>
            <person name="Gouzy J."/>
            <person name="Schoof H."/>
            <person name="Van de Peer Y."/>
            <person name="Proost S."/>
            <person name="Cook D.R."/>
            <person name="Meyers B.C."/>
            <person name="Spannagl M."/>
            <person name="Cheung F."/>
            <person name="De Mita S."/>
            <person name="Krishnakumar V."/>
            <person name="Gundlach H."/>
            <person name="Zhou S."/>
            <person name="Mudge J."/>
            <person name="Bharti A.K."/>
            <person name="Murray J.D."/>
            <person name="Naoumkina M.A."/>
            <person name="Rosen B."/>
            <person name="Silverstein K.A."/>
            <person name="Tang H."/>
            <person name="Rombauts S."/>
            <person name="Zhao P.X."/>
            <person name="Zhou P."/>
            <person name="Barbe V."/>
            <person name="Bardou P."/>
            <person name="Bechner M."/>
            <person name="Bellec A."/>
            <person name="Berger A."/>
            <person name="Berges H."/>
            <person name="Bidwell S."/>
            <person name="Bisseling T."/>
            <person name="Choisne N."/>
            <person name="Couloux A."/>
            <person name="Denny R."/>
            <person name="Deshpande S."/>
            <person name="Dai X."/>
            <person name="Doyle J.J."/>
            <person name="Dudez A.M."/>
            <person name="Farmer A.D."/>
            <person name="Fouteau S."/>
            <person name="Franken C."/>
            <person name="Gibelin C."/>
            <person name="Gish J."/>
            <person name="Goldstein S."/>
            <person name="Gonzalez A.J."/>
            <person name="Green P.J."/>
            <person name="Hallab A."/>
            <person name="Hartog M."/>
            <person name="Hua A."/>
            <person name="Humphray S.J."/>
            <person name="Jeong D.H."/>
            <person name="Jing Y."/>
            <person name="Jocker A."/>
            <person name="Kenton S.M."/>
            <person name="Kim D.J."/>
            <person name="Klee K."/>
            <person name="Lai H."/>
            <person name="Lang C."/>
            <person name="Lin S."/>
            <person name="Macmil S.L."/>
            <person name="Magdelenat G."/>
            <person name="Matthews L."/>
            <person name="McCorrison J."/>
            <person name="Monaghan E.L."/>
            <person name="Mun J.H."/>
            <person name="Najar F.Z."/>
            <person name="Nicholson C."/>
            <person name="Noirot C."/>
            <person name="O'Bleness M."/>
            <person name="Paule C.R."/>
            <person name="Poulain J."/>
            <person name="Prion F."/>
            <person name="Qin B."/>
            <person name="Qu C."/>
            <person name="Retzel E.F."/>
            <person name="Riddle C."/>
            <person name="Sallet E."/>
            <person name="Samain S."/>
            <person name="Samson N."/>
            <person name="Sanders I."/>
            <person name="Saurat O."/>
            <person name="Scarpelli C."/>
            <person name="Schiex T."/>
            <person name="Segurens B."/>
            <person name="Severin A.J."/>
            <person name="Sherrier D.J."/>
            <person name="Shi R."/>
            <person name="Sims S."/>
            <person name="Singer S.R."/>
            <person name="Sinharoy S."/>
            <person name="Sterck L."/>
            <person name="Viollet A."/>
            <person name="Wang B.B."/>
            <person name="Wang K."/>
            <person name="Wang M."/>
            <person name="Wang X."/>
            <person name="Warfsmann J."/>
            <person name="Weissenbach J."/>
            <person name="White D.D."/>
            <person name="White J.D."/>
            <person name="Wiley G.B."/>
            <person name="Wincker P."/>
            <person name="Xing Y."/>
            <person name="Yang L."/>
            <person name="Yao Z."/>
            <person name="Ying F."/>
            <person name="Zhai J."/>
            <person name="Zhou L."/>
            <person name="Zuber A."/>
            <person name="Denarie J."/>
            <person name="Dixon R.A."/>
            <person name="May G.D."/>
            <person name="Schwartz D.C."/>
            <person name="Rogers J."/>
            <person name="Quetier F."/>
            <person name="Town C.D."/>
            <person name="Roe B.A."/>
        </authorList>
    </citation>
    <scope>NUCLEOTIDE SEQUENCE [LARGE SCALE GENOMIC DNA]</scope>
    <source>
        <strain evidence="2">A17</strain>
        <strain evidence="3 4">cv. Jemalong A17</strain>
    </source>
</reference>
<keyword evidence="1" id="KW-0732">Signal</keyword>
<dbReference type="EnsemblPlants" id="AES71706">
    <property type="protein sequence ID" value="AES71706"/>
    <property type="gene ID" value="MTR_3g080900"/>
</dbReference>
<feature type="chain" id="PRO_5014572728" evidence="1">
    <location>
        <begin position="24"/>
        <end position="79"/>
    </location>
</feature>
<proteinExistence type="predicted"/>
<reference evidence="2 4" key="2">
    <citation type="journal article" date="2014" name="BMC Genomics">
        <title>An improved genome release (version Mt4.0) for the model legume Medicago truncatula.</title>
        <authorList>
            <person name="Tang H."/>
            <person name="Krishnakumar V."/>
            <person name="Bidwell S."/>
            <person name="Rosen B."/>
            <person name="Chan A."/>
            <person name="Zhou S."/>
            <person name="Gentzbittel L."/>
            <person name="Childs K.L."/>
            <person name="Yandell M."/>
            <person name="Gundlach H."/>
            <person name="Mayer K.F."/>
            <person name="Schwartz D.C."/>
            <person name="Town C.D."/>
        </authorList>
    </citation>
    <scope>GENOME REANNOTATION</scope>
    <source>
        <strain evidence="3 4">cv. Jemalong A17</strain>
    </source>
</reference>
<protein>
    <submittedName>
        <fullName evidence="2 3">Uncharacterized protein</fullName>
    </submittedName>
</protein>
<gene>
    <name evidence="2" type="ordered locus">MTR_3g080900</name>
</gene>
<name>G7J809_MEDTR</name>
<dbReference type="AlphaFoldDB" id="G7J809"/>
<dbReference type="Proteomes" id="UP000002051">
    <property type="component" value="Chromosome 3"/>
</dbReference>
<organism evidence="2 4">
    <name type="scientific">Medicago truncatula</name>
    <name type="common">Barrel medic</name>
    <name type="synonym">Medicago tribuloides</name>
    <dbReference type="NCBI Taxonomy" id="3880"/>
    <lineage>
        <taxon>Eukaryota</taxon>
        <taxon>Viridiplantae</taxon>
        <taxon>Streptophyta</taxon>
        <taxon>Embryophyta</taxon>
        <taxon>Tracheophyta</taxon>
        <taxon>Spermatophyta</taxon>
        <taxon>Magnoliopsida</taxon>
        <taxon>eudicotyledons</taxon>
        <taxon>Gunneridae</taxon>
        <taxon>Pentapetalae</taxon>
        <taxon>rosids</taxon>
        <taxon>fabids</taxon>
        <taxon>Fabales</taxon>
        <taxon>Fabaceae</taxon>
        <taxon>Papilionoideae</taxon>
        <taxon>50 kb inversion clade</taxon>
        <taxon>NPAAA clade</taxon>
        <taxon>Hologalegina</taxon>
        <taxon>IRL clade</taxon>
        <taxon>Trifolieae</taxon>
        <taxon>Medicago</taxon>
    </lineage>
</organism>
<keyword evidence="4" id="KW-1185">Reference proteome</keyword>
<reference evidence="3" key="3">
    <citation type="submission" date="2015-04" db="UniProtKB">
        <authorList>
            <consortium name="EnsemblPlants"/>
        </authorList>
    </citation>
    <scope>IDENTIFICATION</scope>
    <source>
        <strain evidence="3">cv. Jemalong A17</strain>
    </source>
</reference>
<dbReference type="Gene3D" id="3.30.200.20">
    <property type="entry name" value="Phosphorylase Kinase, domain 1"/>
    <property type="match status" value="1"/>
</dbReference>
<evidence type="ECO:0000313" key="4">
    <source>
        <dbReference type="Proteomes" id="UP000002051"/>
    </source>
</evidence>
<evidence type="ECO:0000313" key="3">
    <source>
        <dbReference type="EnsemblPlants" id="AES71706"/>
    </source>
</evidence>
<sequence length="79" mass="8824">MQETNNRLLLIVITIVLPTVGLSSSKFDTIRITTDNFSNANKHGQAGFGPAYKRLYKNSAKGDIEFKRPHNITIFILSS</sequence>
<dbReference type="HOGENOM" id="CLU_2609635_0_0_1"/>
<dbReference type="PaxDb" id="3880-AES71706"/>
<accession>G7J809</accession>
<evidence type="ECO:0000256" key="1">
    <source>
        <dbReference type="SAM" id="SignalP"/>
    </source>
</evidence>
<feature type="signal peptide" evidence="1">
    <location>
        <begin position="1"/>
        <end position="23"/>
    </location>
</feature>
<dbReference type="EMBL" id="CM001219">
    <property type="protein sequence ID" value="AES71706.1"/>
    <property type="molecule type" value="Genomic_DNA"/>
</dbReference>